<protein>
    <recommendedName>
        <fullName evidence="4">Lipoprotein</fullName>
    </recommendedName>
</protein>
<dbReference type="EMBL" id="JALNMJ010000029">
    <property type="protein sequence ID" value="MCK7615675.1"/>
    <property type="molecule type" value="Genomic_DNA"/>
</dbReference>
<evidence type="ECO:0000256" key="1">
    <source>
        <dbReference type="SAM" id="SignalP"/>
    </source>
</evidence>
<feature type="signal peptide" evidence="1">
    <location>
        <begin position="1"/>
        <end position="22"/>
    </location>
</feature>
<sequence length="179" mass="19510">MSFQFNSIFRAAALVIFCGLLAACQTSGLKPGSLNTSFAPKGWVSQKSGNKAVYVCLPSVCKTPQIVVVGPAKVRGDVEAAIREDILSAELMNAVDNLVNVAAKGQVRFKTDRRVVTKTYTGFDLSARFKTKSGYDYGAARLIFQDNRGSVVASFAKSRSTAKTNLRRFFQQTTVRRVP</sequence>
<organism evidence="2 3">
    <name type="scientific">Roseibium sediminicola</name>
    <dbReference type="NCBI Taxonomy" id="2933272"/>
    <lineage>
        <taxon>Bacteria</taxon>
        <taxon>Pseudomonadati</taxon>
        <taxon>Pseudomonadota</taxon>
        <taxon>Alphaproteobacteria</taxon>
        <taxon>Hyphomicrobiales</taxon>
        <taxon>Stappiaceae</taxon>
        <taxon>Roseibium</taxon>
    </lineage>
</organism>
<comment type="caution">
    <text evidence="2">The sequence shown here is derived from an EMBL/GenBank/DDBJ whole genome shotgun (WGS) entry which is preliminary data.</text>
</comment>
<dbReference type="RefSeq" id="WP_248159444.1">
    <property type="nucleotide sequence ID" value="NZ_JALNMJ010000029.1"/>
</dbReference>
<evidence type="ECO:0000313" key="2">
    <source>
        <dbReference type="EMBL" id="MCK7615675.1"/>
    </source>
</evidence>
<gene>
    <name evidence="2" type="ORF">M0H32_26235</name>
</gene>
<accession>A0ABT0H2H2</accession>
<evidence type="ECO:0000313" key="3">
    <source>
        <dbReference type="Proteomes" id="UP001431221"/>
    </source>
</evidence>
<dbReference type="Proteomes" id="UP001431221">
    <property type="component" value="Unassembled WGS sequence"/>
</dbReference>
<evidence type="ECO:0008006" key="4">
    <source>
        <dbReference type="Google" id="ProtNLM"/>
    </source>
</evidence>
<name>A0ABT0H2H2_9HYPH</name>
<feature type="chain" id="PRO_5045877673" description="Lipoprotein" evidence="1">
    <location>
        <begin position="23"/>
        <end position="179"/>
    </location>
</feature>
<keyword evidence="1" id="KW-0732">Signal</keyword>
<reference evidence="2" key="1">
    <citation type="submission" date="2022-04" db="EMBL/GenBank/DDBJ databases">
        <title>Roseibium sp. CAU 1639 isolated from mud.</title>
        <authorList>
            <person name="Kim W."/>
        </authorList>
    </citation>
    <scope>NUCLEOTIDE SEQUENCE</scope>
    <source>
        <strain evidence="2">CAU 1639</strain>
    </source>
</reference>
<keyword evidence="3" id="KW-1185">Reference proteome</keyword>
<proteinExistence type="predicted"/>